<accession>A0A4R8DGJ5</accession>
<dbReference type="InterPro" id="IPR015393">
    <property type="entry name" value="DUF1972"/>
</dbReference>
<keyword evidence="2" id="KW-0808">Transferase</keyword>
<keyword evidence="3" id="KW-1185">Reference proteome</keyword>
<dbReference type="GO" id="GO:0016740">
    <property type="term" value="F:transferase activity"/>
    <property type="evidence" value="ECO:0007669"/>
    <property type="project" value="UniProtKB-KW"/>
</dbReference>
<organism evidence="2 3">
    <name type="scientific">Dinghuibacter silviterrae</name>
    <dbReference type="NCBI Taxonomy" id="1539049"/>
    <lineage>
        <taxon>Bacteria</taxon>
        <taxon>Pseudomonadati</taxon>
        <taxon>Bacteroidota</taxon>
        <taxon>Chitinophagia</taxon>
        <taxon>Chitinophagales</taxon>
        <taxon>Chitinophagaceae</taxon>
        <taxon>Dinghuibacter</taxon>
    </lineage>
</organism>
<comment type="caution">
    <text evidence="2">The sequence shown here is derived from an EMBL/GenBank/DDBJ whole genome shotgun (WGS) entry which is preliminary data.</text>
</comment>
<reference evidence="2 3" key="1">
    <citation type="submission" date="2019-03" db="EMBL/GenBank/DDBJ databases">
        <title>Genomic Encyclopedia of Type Strains, Phase IV (KMG-IV): sequencing the most valuable type-strain genomes for metagenomic binning, comparative biology and taxonomic classification.</title>
        <authorList>
            <person name="Goeker M."/>
        </authorList>
    </citation>
    <scope>NUCLEOTIDE SEQUENCE [LARGE SCALE GENOMIC DNA]</scope>
    <source>
        <strain evidence="2 3">DSM 100059</strain>
    </source>
</reference>
<evidence type="ECO:0000259" key="1">
    <source>
        <dbReference type="Pfam" id="PF09314"/>
    </source>
</evidence>
<dbReference type="Pfam" id="PF09314">
    <property type="entry name" value="DUF1972"/>
    <property type="match status" value="1"/>
</dbReference>
<feature type="domain" description="DUF1972" evidence="1">
    <location>
        <begin position="112"/>
        <end position="173"/>
    </location>
</feature>
<name>A0A4R8DGJ5_9BACT</name>
<dbReference type="Proteomes" id="UP000294498">
    <property type="component" value="Unassembled WGS sequence"/>
</dbReference>
<proteinExistence type="predicted"/>
<dbReference type="EMBL" id="SODV01000002">
    <property type="protein sequence ID" value="TDW96615.1"/>
    <property type="molecule type" value="Genomic_DNA"/>
</dbReference>
<protein>
    <submittedName>
        <fullName evidence="2">Glycosyltransferase involved in cell wall biosynthesis</fullName>
    </submittedName>
</protein>
<dbReference type="Gene3D" id="3.40.50.2000">
    <property type="entry name" value="Glycogen Phosphorylase B"/>
    <property type="match status" value="2"/>
</dbReference>
<dbReference type="AlphaFoldDB" id="A0A4R8DGJ5"/>
<dbReference type="RefSeq" id="WP_133997362.1">
    <property type="nucleotide sequence ID" value="NZ_SODV01000002.1"/>
</dbReference>
<gene>
    <name evidence="2" type="ORF">EDB95_4448</name>
</gene>
<dbReference type="OrthoDB" id="9792269at2"/>
<dbReference type="SUPFAM" id="SSF53756">
    <property type="entry name" value="UDP-Glycosyltransferase/glycogen phosphorylase"/>
    <property type="match status" value="1"/>
</dbReference>
<evidence type="ECO:0000313" key="2">
    <source>
        <dbReference type="EMBL" id="TDW96615.1"/>
    </source>
</evidence>
<sequence>MELNIGILGTRGIPNHYGGFEQVASYLSKGLVGKGHTVSVYCPHDHPYQEDTWEGVRLLRKYNPPGTPGQFIYDLECLLDARRRNFDILLLLGYTSSSVWGPLYPKGPVIINNMDGLEWKRTKYSRPVRAFLKYAESLAVRYSHHYIADSLPVRDYLQWQYGIRSRYIPYGAEVFSKKDEGYLWDWGLTPGSYSLLMARMEPENNLAMVLEGFRRARTEQSLLVVGDTSNGYGKMLVKRFGQTPRVIFAGPQFDQASLHSLKTFARYYFHGHSVGGTNPSLLEAMASKALIAAHENPFNKAILGRDAFYFSDPAGVARIFERAVSPIPESEMIENNFRKIGASYNWERITLEYEQFMYACYAEERELIPHPPVPGLSPA</sequence>
<evidence type="ECO:0000313" key="3">
    <source>
        <dbReference type="Proteomes" id="UP000294498"/>
    </source>
</evidence>